<dbReference type="PANTHER" id="PTHR47718:SF4">
    <property type="entry name" value="PROTEIN FAR1-RELATED SEQUENCE"/>
    <property type="match status" value="1"/>
</dbReference>
<keyword evidence="1" id="KW-0479">Metal-binding</keyword>
<keyword evidence="3" id="KW-0862">Zinc</keyword>
<feature type="compositionally biased region" description="Basic and acidic residues" evidence="5">
    <location>
        <begin position="166"/>
        <end position="180"/>
    </location>
</feature>
<dbReference type="Pfam" id="PF03101">
    <property type="entry name" value="FAR1"/>
    <property type="match status" value="1"/>
</dbReference>
<name>A0A0Q3GTY5_BRADI</name>
<evidence type="ECO:0000256" key="3">
    <source>
        <dbReference type="ARBA" id="ARBA00022833"/>
    </source>
</evidence>
<gene>
    <name evidence="7" type="ORF">BRADI_1g15474v3</name>
</gene>
<dbReference type="InterPro" id="IPR007527">
    <property type="entry name" value="Znf_SWIM"/>
</dbReference>
<dbReference type="Pfam" id="PF10551">
    <property type="entry name" value="MULE"/>
    <property type="match status" value="1"/>
</dbReference>
<dbReference type="InterPro" id="IPR004330">
    <property type="entry name" value="FAR1_DNA_bnd_dom"/>
</dbReference>
<sequence>MALDNVFNQPIAPQLSRLLCMRKWESLTTIRIAENKRLVGAPIAGDSTAIADDTNVVAEDSVGLAEDTTGVACDAPDNIEQEIECSSQPQEPFLGMRFDTLAGAKAHYNAYACVMGFSIKSNTSRRSAYTNLVEKQQLVCNKFRMPKPMDDAAGKSSNPTGNSSKARRDESSSDEEHVDAPNEDPLLFRKVVKKRRRESIKQTGCKAKMTVKLIEGRWEVIFFVAEHNHELITKPSLTKYLLSHKNISPEEEAFLRILDDCNLETGQMMTLMSTFYANGFIVPYTTKTISNFRSKIRSERKGDDMAETVSYFMVKQKEDPSFYFNVKLDEDERVELLFWVDGVARKAYKESYHDCISFDTTYLTNQYNMPFAPFIGINRHGQSFMLGSNIWMQWDYAMRASIANVFPNTVHRNCRWHIMKKAQEKLGSFLGRRPAVSQDYNECVDMSMTPDEFEQKWATFLAKHQLEEHADFAHLYNIRRTWVPCYFRDCFFPFLQSTQRSEGFNAVLKRYVNSRNSILNFVKQYEKIQVKILVKEGGNDYRTDHLTQATWSSYPIEKQAFATYTRDIYVKFRDEFKLTGRYNVRLQQNDLYRLEPNMTCCQFYGSRSYLVLAQVGDEEYSCECGKVKRDGLLCCHILKVFTHLGIDEIPERYIMRRWTQNAVPRKVARPDETQPDALPPESLKQIRMANLSVKYGELARIGCCLDAANATAEKYIRVTKAEITHLNLTRRKDAKRRRETAARNYSTCPHNCTAPCSNFGWCSSNYNPNTRNNSSLNGEWCSDGACPRNCNFWLCSSNCVMLPRNYNRRPRNSSSLNGKWCSDGIGFSRP</sequence>
<evidence type="ECO:0000313" key="8">
    <source>
        <dbReference type="EnsemblPlants" id="KQK14327"/>
    </source>
</evidence>
<feature type="compositionally biased region" description="Polar residues" evidence="5">
    <location>
        <begin position="155"/>
        <end position="164"/>
    </location>
</feature>
<proteinExistence type="predicted"/>
<evidence type="ECO:0000259" key="6">
    <source>
        <dbReference type="PROSITE" id="PS50966"/>
    </source>
</evidence>
<organism evidence="7">
    <name type="scientific">Brachypodium distachyon</name>
    <name type="common">Purple false brome</name>
    <name type="synonym">Trachynia distachya</name>
    <dbReference type="NCBI Taxonomy" id="15368"/>
    <lineage>
        <taxon>Eukaryota</taxon>
        <taxon>Viridiplantae</taxon>
        <taxon>Streptophyta</taxon>
        <taxon>Embryophyta</taxon>
        <taxon>Tracheophyta</taxon>
        <taxon>Spermatophyta</taxon>
        <taxon>Magnoliopsida</taxon>
        <taxon>Liliopsida</taxon>
        <taxon>Poales</taxon>
        <taxon>Poaceae</taxon>
        <taxon>BOP clade</taxon>
        <taxon>Pooideae</taxon>
        <taxon>Stipodae</taxon>
        <taxon>Brachypodieae</taxon>
        <taxon>Brachypodium</taxon>
    </lineage>
</organism>
<feature type="domain" description="SWIM-type" evidence="6">
    <location>
        <begin position="609"/>
        <end position="645"/>
    </location>
</feature>
<dbReference type="PANTHER" id="PTHR47718">
    <property type="entry name" value="OS01G0519700 PROTEIN"/>
    <property type="match status" value="1"/>
</dbReference>
<dbReference type="STRING" id="15368.A0A0Q3GTY5"/>
<dbReference type="Pfam" id="PF04434">
    <property type="entry name" value="SWIM"/>
    <property type="match status" value="1"/>
</dbReference>
<evidence type="ECO:0000256" key="1">
    <source>
        <dbReference type="ARBA" id="ARBA00022723"/>
    </source>
</evidence>
<evidence type="ECO:0000313" key="7">
    <source>
        <dbReference type="EMBL" id="KQK14327.1"/>
    </source>
</evidence>
<keyword evidence="2 4" id="KW-0863">Zinc-finger</keyword>
<dbReference type="PROSITE" id="PS50966">
    <property type="entry name" value="ZF_SWIM"/>
    <property type="match status" value="1"/>
</dbReference>
<evidence type="ECO:0000256" key="5">
    <source>
        <dbReference type="SAM" id="MobiDB-lite"/>
    </source>
</evidence>
<dbReference type="EMBL" id="CM000880">
    <property type="protein sequence ID" value="KQK14327.1"/>
    <property type="molecule type" value="Genomic_DNA"/>
</dbReference>
<feature type="region of interest" description="Disordered" evidence="5">
    <location>
        <begin position="145"/>
        <end position="180"/>
    </location>
</feature>
<dbReference type="Proteomes" id="UP000008810">
    <property type="component" value="Chromosome 1"/>
</dbReference>
<evidence type="ECO:0000256" key="4">
    <source>
        <dbReference type="PROSITE-ProRule" id="PRU00325"/>
    </source>
</evidence>
<reference evidence="7 8" key="1">
    <citation type="journal article" date="2010" name="Nature">
        <title>Genome sequencing and analysis of the model grass Brachypodium distachyon.</title>
        <authorList>
            <consortium name="International Brachypodium Initiative"/>
        </authorList>
    </citation>
    <scope>NUCLEOTIDE SEQUENCE [LARGE SCALE GENOMIC DNA]</scope>
    <source>
        <strain evidence="7 8">Bd21</strain>
    </source>
</reference>
<reference evidence="8" key="3">
    <citation type="submission" date="2018-08" db="UniProtKB">
        <authorList>
            <consortium name="EnsemblPlants"/>
        </authorList>
    </citation>
    <scope>IDENTIFICATION</scope>
    <source>
        <strain evidence="8">cv. Bd21</strain>
    </source>
</reference>
<evidence type="ECO:0000313" key="9">
    <source>
        <dbReference type="Proteomes" id="UP000008810"/>
    </source>
</evidence>
<dbReference type="InterPro" id="IPR006564">
    <property type="entry name" value="Znf_PMZ"/>
</dbReference>
<dbReference type="InParanoid" id="A0A0Q3GTY5"/>
<accession>A0A0Q3GTY5</accession>
<dbReference type="GO" id="GO:0008270">
    <property type="term" value="F:zinc ion binding"/>
    <property type="evidence" value="ECO:0007669"/>
    <property type="project" value="UniProtKB-KW"/>
</dbReference>
<evidence type="ECO:0000256" key="2">
    <source>
        <dbReference type="ARBA" id="ARBA00022771"/>
    </source>
</evidence>
<dbReference type="EnsemblPlants" id="KQK14327">
    <property type="protein sequence ID" value="KQK14327"/>
    <property type="gene ID" value="BRADI_1g15474v3"/>
</dbReference>
<dbReference type="OrthoDB" id="689460at2759"/>
<keyword evidence="9" id="KW-1185">Reference proteome</keyword>
<reference evidence="7" key="2">
    <citation type="submission" date="2017-06" db="EMBL/GenBank/DDBJ databases">
        <title>WGS assembly of Brachypodium distachyon.</title>
        <authorList>
            <consortium name="The International Brachypodium Initiative"/>
            <person name="Lucas S."/>
            <person name="Harmon-Smith M."/>
            <person name="Lail K."/>
            <person name="Tice H."/>
            <person name="Grimwood J."/>
            <person name="Bruce D."/>
            <person name="Barry K."/>
            <person name="Shu S."/>
            <person name="Lindquist E."/>
            <person name="Wang M."/>
            <person name="Pitluck S."/>
            <person name="Vogel J.P."/>
            <person name="Garvin D.F."/>
            <person name="Mockler T.C."/>
            <person name="Schmutz J."/>
            <person name="Rokhsar D."/>
            <person name="Bevan M.W."/>
        </authorList>
    </citation>
    <scope>NUCLEOTIDE SEQUENCE</scope>
    <source>
        <strain evidence="7">Bd21</strain>
    </source>
</reference>
<dbReference type="InterPro" id="IPR018289">
    <property type="entry name" value="MULE_transposase_dom"/>
</dbReference>
<dbReference type="AlphaFoldDB" id="A0A0Q3GTY5"/>
<dbReference type="SMART" id="SM00575">
    <property type="entry name" value="ZnF_PMZ"/>
    <property type="match status" value="1"/>
</dbReference>
<protein>
    <recommendedName>
        <fullName evidence="6">SWIM-type domain-containing protein</fullName>
    </recommendedName>
</protein>
<dbReference type="Gramene" id="KQK14327">
    <property type="protein sequence ID" value="KQK14327"/>
    <property type="gene ID" value="BRADI_1g15474v3"/>
</dbReference>